<evidence type="ECO:0000256" key="2">
    <source>
        <dbReference type="ARBA" id="ARBA00022723"/>
    </source>
</evidence>
<evidence type="ECO:0000313" key="5">
    <source>
        <dbReference type="Proteomes" id="UP000615326"/>
    </source>
</evidence>
<gene>
    <name evidence="4" type="ORF">GOB84_14820</name>
</gene>
<keyword evidence="1" id="KW-0645">Protease</keyword>
<sequence length="452" mass="48386">MSAIAQATRPLVDQTLSLLHDWTTLRSTADDTAGRRQMARALTAFLRDELGAAIIEPGETRDLIHARIDRGLPVTLLLYNMYDVMPASAEGWVLDPFVGGIVDLPGIGTSFVGRGAENNKGPLAGMLAMLRDLVQRDALPANIEIILDGQEETGSADLRTYLRNGTVARAGAAFFPSFCEYGGAPPRIFLGSKGIARGTIVARGGPSGGPTAPIHSSNSPWIANPAWRLVHLLATLAPDSTGALGRTAPTQQTCDLISTLADQFDPQRELQIRKSERYAIDGTTEDRVTALLMSANLNISSIVTDRTADSGVIPPSAQVAWDLRCPPNRDPEAMVADIRQKIADFGPDITLTHDSGYAGATFRSDHPAVIALTQTYEDFGIAPQIWPWTVGAMPCGLFQDVTDIFLLGGLGHGGHAHAANEFVTLEGLARFMTSLSVWIDRTARALLAVRAS</sequence>
<dbReference type="SUPFAM" id="SSF53187">
    <property type="entry name" value="Zn-dependent exopeptidases"/>
    <property type="match status" value="1"/>
</dbReference>
<dbReference type="Gene3D" id="3.40.630.10">
    <property type="entry name" value="Zn peptidases"/>
    <property type="match status" value="1"/>
</dbReference>
<comment type="caution">
    <text evidence="4">The sequence shown here is derived from an EMBL/GenBank/DDBJ whole genome shotgun (WGS) entry which is preliminary data.</text>
</comment>
<dbReference type="EMBL" id="WOSW01000039">
    <property type="protein sequence ID" value="NHO33800.1"/>
    <property type="molecule type" value="Genomic_DNA"/>
</dbReference>
<organism evidence="4 5">
    <name type="scientific">Acetobacter fallax</name>
    <dbReference type="NCBI Taxonomy" id="1737473"/>
    <lineage>
        <taxon>Bacteria</taxon>
        <taxon>Pseudomonadati</taxon>
        <taxon>Pseudomonadota</taxon>
        <taxon>Alphaproteobacteria</taxon>
        <taxon>Acetobacterales</taxon>
        <taxon>Acetobacteraceae</taxon>
        <taxon>Acetobacter</taxon>
    </lineage>
</organism>
<proteinExistence type="predicted"/>
<accession>A0ABX0KCR9</accession>
<dbReference type="RefSeq" id="WP_173578268.1">
    <property type="nucleotide sequence ID" value="NZ_WOSW01000039.1"/>
</dbReference>
<dbReference type="Proteomes" id="UP000615326">
    <property type="component" value="Unassembled WGS sequence"/>
</dbReference>
<dbReference type="InterPro" id="IPR051458">
    <property type="entry name" value="Cyt/Met_Dipeptidase"/>
</dbReference>
<keyword evidence="5" id="KW-1185">Reference proteome</keyword>
<keyword evidence="2" id="KW-0479">Metal-binding</keyword>
<reference evidence="4 5" key="1">
    <citation type="journal article" date="2020" name="Int. J. Syst. Evol. Microbiol.">
        <title>Novel acetic acid bacteria from cider fermentations: Acetobacter conturbans sp. nov. and Acetobacter fallax sp. nov.</title>
        <authorList>
            <person name="Sombolestani A.S."/>
            <person name="Cleenwerck I."/>
            <person name="Cnockaert M."/>
            <person name="Borremans W."/>
            <person name="Wieme A.D."/>
            <person name="De Vuyst L."/>
            <person name="Vandamme P."/>
        </authorList>
    </citation>
    <scope>NUCLEOTIDE SEQUENCE [LARGE SCALE GENOMIC DNA]</scope>
    <source>
        <strain evidence="4 5">LMG 1637</strain>
    </source>
</reference>
<keyword evidence="3" id="KW-0378">Hydrolase</keyword>
<dbReference type="Pfam" id="PF01546">
    <property type="entry name" value="Peptidase_M20"/>
    <property type="match status" value="1"/>
</dbReference>
<dbReference type="PANTHER" id="PTHR43270">
    <property type="entry name" value="BETA-ALA-HIS DIPEPTIDASE"/>
    <property type="match status" value="1"/>
</dbReference>
<evidence type="ECO:0000256" key="1">
    <source>
        <dbReference type="ARBA" id="ARBA00022670"/>
    </source>
</evidence>
<name>A0ABX0KCR9_9PROT</name>
<dbReference type="InterPro" id="IPR002933">
    <property type="entry name" value="Peptidase_M20"/>
</dbReference>
<protein>
    <submittedName>
        <fullName evidence="4">M20/M25/M40 family metallo-hydrolase</fullName>
    </submittedName>
</protein>
<evidence type="ECO:0000256" key="3">
    <source>
        <dbReference type="ARBA" id="ARBA00022801"/>
    </source>
</evidence>
<dbReference type="Gene3D" id="3.30.70.360">
    <property type="match status" value="1"/>
</dbReference>
<evidence type="ECO:0000313" key="4">
    <source>
        <dbReference type="EMBL" id="NHO33800.1"/>
    </source>
</evidence>
<dbReference type="PANTHER" id="PTHR43270:SF8">
    <property type="entry name" value="DI- AND TRIPEPTIDASE DUG2-RELATED"/>
    <property type="match status" value="1"/>
</dbReference>